<keyword evidence="11" id="KW-1185">Reference proteome</keyword>
<dbReference type="InterPro" id="IPR007197">
    <property type="entry name" value="rSAM"/>
</dbReference>
<dbReference type="InterPro" id="IPR006638">
    <property type="entry name" value="Elp3/MiaA/NifB-like_rSAM"/>
</dbReference>
<gene>
    <name evidence="10" type="ORF">SRB5_30160</name>
</gene>
<feature type="domain" description="Radical SAM core" evidence="9">
    <location>
        <begin position="190"/>
        <end position="432"/>
    </location>
</feature>
<keyword evidence="3" id="KW-0808">Transferase</keyword>
<feature type="domain" description="B12-binding" evidence="8">
    <location>
        <begin position="5"/>
        <end position="153"/>
    </location>
</feature>
<dbReference type="Pfam" id="PF02310">
    <property type="entry name" value="B12-binding"/>
    <property type="match status" value="1"/>
</dbReference>
<evidence type="ECO:0000313" key="11">
    <source>
        <dbReference type="Proteomes" id="UP000466345"/>
    </source>
</evidence>
<dbReference type="PROSITE" id="PS51332">
    <property type="entry name" value="B12_BINDING"/>
    <property type="match status" value="1"/>
</dbReference>
<dbReference type="GO" id="GO:0051539">
    <property type="term" value="F:4 iron, 4 sulfur cluster binding"/>
    <property type="evidence" value="ECO:0007669"/>
    <property type="project" value="UniProtKB-KW"/>
</dbReference>
<evidence type="ECO:0000256" key="6">
    <source>
        <dbReference type="ARBA" id="ARBA00023004"/>
    </source>
</evidence>
<dbReference type="SUPFAM" id="SSF52242">
    <property type="entry name" value="Cobalamin (vitamin B12)-binding domain"/>
    <property type="match status" value="1"/>
</dbReference>
<name>A0A7K0CHB6_9ACTN</name>
<reference evidence="10 11" key="1">
    <citation type="submission" date="2019-10" db="EMBL/GenBank/DDBJ databases">
        <title>Streptomyces smaragdinus sp. nov. and Streptomyces fabii sp. nov., isolated from the gut of fungus growing-termite Macrotermes natalensis.</title>
        <authorList>
            <person name="Schwitalla J."/>
            <person name="Benndorf R."/>
            <person name="Martin K."/>
            <person name="De Beer W."/>
            <person name="Kaster A.-K."/>
            <person name="Vollmers J."/>
            <person name="Poulsen M."/>
            <person name="Beemelmanns C."/>
        </authorList>
    </citation>
    <scope>NUCLEOTIDE SEQUENCE [LARGE SCALE GENOMIC DNA]</scope>
    <source>
        <strain evidence="10 11">RB5</strain>
    </source>
</reference>
<dbReference type="InterPro" id="IPR051198">
    <property type="entry name" value="BchE-like"/>
</dbReference>
<evidence type="ECO:0000256" key="5">
    <source>
        <dbReference type="ARBA" id="ARBA00022723"/>
    </source>
</evidence>
<evidence type="ECO:0000256" key="1">
    <source>
        <dbReference type="ARBA" id="ARBA00001966"/>
    </source>
</evidence>
<dbReference type="InterPro" id="IPR034466">
    <property type="entry name" value="Methyltransferase_Class_B"/>
</dbReference>
<evidence type="ECO:0000256" key="2">
    <source>
        <dbReference type="ARBA" id="ARBA00022603"/>
    </source>
</evidence>
<accession>A0A7K0CHB6</accession>
<evidence type="ECO:0000313" key="10">
    <source>
        <dbReference type="EMBL" id="MQY12877.1"/>
    </source>
</evidence>
<evidence type="ECO:0000256" key="7">
    <source>
        <dbReference type="ARBA" id="ARBA00023014"/>
    </source>
</evidence>
<dbReference type="InterPro" id="IPR036724">
    <property type="entry name" value="Cobalamin-bd_sf"/>
</dbReference>
<dbReference type="PANTHER" id="PTHR43409:SF7">
    <property type="entry name" value="BLL1977 PROTEIN"/>
    <property type="match status" value="1"/>
</dbReference>
<dbReference type="InterPro" id="IPR058240">
    <property type="entry name" value="rSAM_sf"/>
</dbReference>
<dbReference type="CDD" id="cd01335">
    <property type="entry name" value="Radical_SAM"/>
    <property type="match status" value="1"/>
</dbReference>
<keyword evidence="4" id="KW-0949">S-adenosyl-L-methionine</keyword>
<dbReference type="SUPFAM" id="SSF102114">
    <property type="entry name" value="Radical SAM enzymes"/>
    <property type="match status" value="1"/>
</dbReference>
<protein>
    <submittedName>
        <fullName evidence="10">Uncharacterized protein</fullName>
    </submittedName>
</protein>
<dbReference type="Gene3D" id="3.80.30.20">
    <property type="entry name" value="tm_1862 like domain"/>
    <property type="match status" value="1"/>
</dbReference>
<keyword evidence="2" id="KW-0489">Methyltransferase</keyword>
<dbReference type="GO" id="GO:0046872">
    <property type="term" value="F:metal ion binding"/>
    <property type="evidence" value="ECO:0007669"/>
    <property type="project" value="UniProtKB-KW"/>
</dbReference>
<dbReference type="InterPro" id="IPR023404">
    <property type="entry name" value="rSAM_horseshoe"/>
</dbReference>
<comment type="caution">
    <text evidence="10">The sequence shown here is derived from an EMBL/GenBank/DDBJ whole genome shotgun (WGS) entry which is preliminary data.</text>
</comment>
<dbReference type="PROSITE" id="PS51918">
    <property type="entry name" value="RADICAL_SAM"/>
    <property type="match status" value="1"/>
</dbReference>
<keyword evidence="5" id="KW-0479">Metal-binding</keyword>
<sequence>MRVTFIDNLLLEQRADGYHFDLQPHLGLISLLAVLRQGGHHGTLVDPKLEVHSGRLALDASLYESIAELVLATRPDVVGLTSLGCNFMATTKIAAHLRRRSPELPVLLGGPHASILDVPVLERYPQFDLVVRGEAELTLPPLLEALESRRFSALRGITYRDAHGIRRTGDAPLVADLDTLPPAAYDSCPPTGQEMIRVEAGRGCPFACTFCSTAGFFGRRYRLKSADRLCADLDRLHETYGTRRFALTHDLFTVNKAKVREFCEAVAPRGYTWTCSARMDCVDADLLDAMAKAGCRSLYYGVETGSPRMQKVVSKRLDLALYEPTLEATRRAGMAATASFITGYPQETAGDQRMTLDLIGSTWRRFAGTVTTQLHLLTPEPGTELLGEFRDRLGYDGRVTDFNLPALEADDADITAADPEIFVNHHYYEGVLPRPRHVLVTALYQTLCRLSRDVQRHLLARYDDSLSAFTEAVLSRPDAHADADPARLLRDCLTDRWGADDYLVSLVRYLLAATDPAGTACGGPAQRPRPDTADRRRPLRLSSGAAVLRDIHACPEILRVLGEAPAPETARIPEELRTRRGHCLLLPGDRELTVRNLALSAGSVELLAFLEVPRSRPDIARHIGVTDDESDSLDAFLGRLLDLGVLEHGEAPVPAGV</sequence>
<evidence type="ECO:0000259" key="8">
    <source>
        <dbReference type="PROSITE" id="PS51332"/>
    </source>
</evidence>
<dbReference type="GO" id="GO:0031419">
    <property type="term" value="F:cobalamin binding"/>
    <property type="evidence" value="ECO:0007669"/>
    <property type="project" value="InterPro"/>
</dbReference>
<keyword evidence="6" id="KW-0408">Iron</keyword>
<dbReference type="OrthoDB" id="5298546at2"/>
<evidence type="ECO:0000256" key="3">
    <source>
        <dbReference type="ARBA" id="ARBA00022679"/>
    </source>
</evidence>
<evidence type="ECO:0000256" key="4">
    <source>
        <dbReference type="ARBA" id="ARBA00022691"/>
    </source>
</evidence>
<dbReference type="CDD" id="cd02068">
    <property type="entry name" value="radical_SAM_B12_BD"/>
    <property type="match status" value="1"/>
</dbReference>
<dbReference type="Pfam" id="PF04055">
    <property type="entry name" value="Radical_SAM"/>
    <property type="match status" value="1"/>
</dbReference>
<evidence type="ECO:0000259" key="9">
    <source>
        <dbReference type="PROSITE" id="PS51918"/>
    </source>
</evidence>
<dbReference type="RefSeq" id="WP_153452479.1">
    <property type="nucleotide sequence ID" value="NZ_WEGJ01000009.1"/>
</dbReference>
<dbReference type="AlphaFoldDB" id="A0A7K0CHB6"/>
<organism evidence="10 11">
    <name type="scientific">Streptomyces smaragdinus</name>
    <dbReference type="NCBI Taxonomy" id="2585196"/>
    <lineage>
        <taxon>Bacteria</taxon>
        <taxon>Bacillati</taxon>
        <taxon>Actinomycetota</taxon>
        <taxon>Actinomycetes</taxon>
        <taxon>Kitasatosporales</taxon>
        <taxon>Streptomycetaceae</taxon>
        <taxon>Streptomyces</taxon>
    </lineage>
</organism>
<dbReference type="SFLD" id="SFLDS00029">
    <property type="entry name" value="Radical_SAM"/>
    <property type="match status" value="1"/>
</dbReference>
<proteinExistence type="predicted"/>
<dbReference type="GO" id="GO:0003824">
    <property type="term" value="F:catalytic activity"/>
    <property type="evidence" value="ECO:0007669"/>
    <property type="project" value="InterPro"/>
</dbReference>
<dbReference type="Proteomes" id="UP000466345">
    <property type="component" value="Unassembled WGS sequence"/>
</dbReference>
<dbReference type="EMBL" id="WEGJ01000009">
    <property type="protein sequence ID" value="MQY12877.1"/>
    <property type="molecule type" value="Genomic_DNA"/>
</dbReference>
<dbReference type="SMART" id="SM00729">
    <property type="entry name" value="Elp3"/>
    <property type="match status" value="1"/>
</dbReference>
<dbReference type="Gene3D" id="3.40.50.280">
    <property type="entry name" value="Cobalamin-binding domain"/>
    <property type="match status" value="1"/>
</dbReference>
<dbReference type="SFLD" id="SFLDG01082">
    <property type="entry name" value="B12-binding_domain_containing"/>
    <property type="match status" value="1"/>
</dbReference>
<dbReference type="SFLD" id="SFLDG01123">
    <property type="entry name" value="methyltransferase_(Class_B)"/>
    <property type="match status" value="1"/>
</dbReference>
<keyword evidence="7" id="KW-0411">Iron-sulfur</keyword>
<dbReference type="PANTHER" id="PTHR43409">
    <property type="entry name" value="ANAEROBIC MAGNESIUM-PROTOPORPHYRIN IX MONOMETHYL ESTER CYCLASE-RELATED"/>
    <property type="match status" value="1"/>
</dbReference>
<dbReference type="InterPro" id="IPR006158">
    <property type="entry name" value="Cobalamin-bd"/>
</dbReference>
<comment type="cofactor">
    <cofactor evidence="1">
        <name>[4Fe-4S] cluster</name>
        <dbReference type="ChEBI" id="CHEBI:49883"/>
    </cofactor>
</comment>